<dbReference type="PROSITE" id="PS51257">
    <property type="entry name" value="PROKAR_LIPOPROTEIN"/>
    <property type="match status" value="1"/>
</dbReference>
<gene>
    <name evidence="2" type="ORF">CLOSTMETH_00240</name>
</gene>
<reference evidence="2 3" key="1">
    <citation type="submission" date="2009-01" db="EMBL/GenBank/DDBJ databases">
        <authorList>
            <person name="Fulton L."/>
            <person name="Clifton S."/>
            <person name="Fulton B."/>
            <person name="Xu J."/>
            <person name="Minx P."/>
            <person name="Pepin K.H."/>
            <person name="Johnson M."/>
            <person name="Bhonagiri V."/>
            <person name="Nash W.E."/>
            <person name="Mardis E.R."/>
            <person name="Wilson R.K."/>
        </authorList>
    </citation>
    <scope>NUCLEOTIDE SEQUENCE [LARGE SCALE GENOMIC DNA]</scope>
    <source>
        <strain evidence="2 3">DSM 5476</strain>
    </source>
</reference>
<feature type="chain" id="PRO_5039661772" description="DUF5105 domain-containing protein" evidence="1">
    <location>
        <begin position="23"/>
        <end position="226"/>
    </location>
</feature>
<dbReference type="EMBL" id="ACEC01000010">
    <property type="protein sequence ID" value="EEG32089.1"/>
    <property type="molecule type" value="Genomic_DNA"/>
</dbReference>
<sequence length="226" mass="26027">MKSLSKKLLAVVLCAVFLVALSGCSSIQDMLQPFKADNYVRYTLDATYKAEFTEYCEQVHITEEEAQQNYLDGIESEIDKFAKMYSIKSIPDTLHSQLVEFYKKVYAKASYEVKAPSKKDGVYYVEVTVNPIDLFRISYTEIQEFVNDFNNRVVAGEFNTYSDEQFEEYYAGGILDICLKNLDTSGYTEPKSTTVRVKKNDTDGVYYLVTEDLYNLYQTVIDYQES</sequence>
<keyword evidence="3" id="KW-1185">Reference proteome</keyword>
<keyword evidence="1" id="KW-0732">Signal</keyword>
<dbReference type="eggNOG" id="ENOG5032VXN">
    <property type="taxonomic scope" value="Bacteria"/>
</dbReference>
<dbReference type="HOGENOM" id="CLU_1223028_0_0_9"/>
<dbReference type="STRING" id="537013.CLOSTMETH_00240"/>
<proteinExistence type="predicted"/>
<dbReference type="Proteomes" id="UP000003340">
    <property type="component" value="Unassembled WGS sequence"/>
</dbReference>
<name>C0E8U5_9FIRM</name>
<protein>
    <recommendedName>
        <fullName evidence="4">DUF5105 domain-containing protein</fullName>
    </recommendedName>
</protein>
<evidence type="ECO:0000313" key="3">
    <source>
        <dbReference type="Proteomes" id="UP000003340"/>
    </source>
</evidence>
<dbReference type="AlphaFoldDB" id="C0E8U5"/>
<accession>C0E8U5</accession>
<feature type="signal peptide" evidence="1">
    <location>
        <begin position="1"/>
        <end position="22"/>
    </location>
</feature>
<evidence type="ECO:0008006" key="4">
    <source>
        <dbReference type="Google" id="ProtNLM"/>
    </source>
</evidence>
<reference evidence="2 3" key="2">
    <citation type="submission" date="2009-02" db="EMBL/GenBank/DDBJ databases">
        <title>Draft genome sequence of Clostridium methylpentosum (DSM 5476).</title>
        <authorList>
            <person name="Sudarsanam P."/>
            <person name="Ley R."/>
            <person name="Guruge J."/>
            <person name="Turnbaugh P.J."/>
            <person name="Mahowald M."/>
            <person name="Liep D."/>
            <person name="Gordon J."/>
        </authorList>
    </citation>
    <scope>NUCLEOTIDE SEQUENCE [LARGE SCALE GENOMIC DNA]</scope>
    <source>
        <strain evidence="2 3">DSM 5476</strain>
    </source>
</reference>
<organism evidence="2 3">
    <name type="scientific">[Clostridium] methylpentosum DSM 5476</name>
    <dbReference type="NCBI Taxonomy" id="537013"/>
    <lineage>
        <taxon>Bacteria</taxon>
        <taxon>Bacillati</taxon>
        <taxon>Bacillota</taxon>
        <taxon>Clostridia</taxon>
        <taxon>Eubacteriales</taxon>
        <taxon>Oscillospiraceae</taxon>
        <taxon>Oscillospiraceae incertae sedis</taxon>
    </lineage>
</organism>
<evidence type="ECO:0000313" key="2">
    <source>
        <dbReference type="EMBL" id="EEG32089.1"/>
    </source>
</evidence>
<comment type="caution">
    <text evidence="2">The sequence shown here is derived from an EMBL/GenBank/DDBJ whole genome shotgun (WGS) entry which is preliminary data.</text>
</comment>
<evidence type="ECO:0000256" key="1">
    <source>
        <dbReference type="SAM" id="SignalP"/>
    </source>
</evidence>